<reference evidence="2 3" key="1">
    <citation type="journal article" date="2016" name="Genome Announc.">
        <title>Complete Genome Sequence of Aurantimicrobium minutum Type Strain KNCT, a Planktonic Ultramicrobacterium Isolated from River Water.</title>
        <authorList>
            <person name="Nakai R."/>
            <person name="Fujisawa T."/>
            <person name="Nakamura Y."/>
            <person name="Nishide H."/>
            <person name="Uchiyama I."/>
            <person name="Baba T."/>
            <person name="Toyoda A."/>
            <person name="Fujiyama A."/>
            <person name="Naganuma T."/>
            <person name="Niki H."/>
        </authorList>
    </citation>
    <scope>NUCLEOTIDE SEQUENCE [LARGE SCALE GENOMIC DNA]</scope>
    <source>
        <strain evidence="2 3">KNC</strain>
    </source>
</reference>
<dbReference type="EMBL" id="AP017457">
    <property type="protein sequence ID" value="BAU99645.1"/>
    <property type="molecule type" value="Genomic_DNA"/>
</dbReference>
<dbReference type="GeneID" id="80452293"/>
<accession>A0A173LXF8</accession>
<sequence length="65" mass="7275">MNEAVRLYPVAKAAEVLGIGRTFMYELINSGQIRVVELGSTRAKQRVRADDLQAFIDSRTYGSKN</sequence>
<organism evidence="2 3">
    <name type="scientific">Aurantimicrobium minutum</name>
    <dbReference type="NCBI Taxonomy" id="708131"/>
    <lineage>
        <taxon>Bacteria</taxon>
        <taxon>Bacillati</taxon>
        <taxon>Actinomycetota</taxon>
        <taxon>Actinomycetes</taxon>
        <taxon>Micrococcales</taxon>
        <taxon>Microbacteriaceae</taxon>
        <taxon>Aurantimicrobium</taxon>
    </lineage>
</organism>
<dbReference type="NCBIfam" id="TIGR01764">
    <property type="entry name" value="excise"/>
    <property type="match status" value="1"/>
</dbReference>
<dbReference type="Pfam" id="PF12728">
    <property type="entry name" value="HTH_17"/>
    <property type="match status" value="1"/>
</dbReference>
<dbReference type="RefSeq" id="WP_096382311.1">
    <property type="nucleotide sequence ID" value="NZ_AP017457.1"/>
</dbReference>
<dbReference type="GO" id="GO:0003677">
    <property type="term" value="F:DNA binding"/>
    <property type="evidence" value="ECO:0007669"/>
    <property type="project" value="InterPro"/>
</dbReference>
<gene>
    <name evidence="2" type="ORF">AUMI_111030</name>
</gene>
<dbReference type="Proteomes" id="UP000243847">
    <property type="component" value="Chromosome sequence1"/>
</dbReference>
<dbReference type="InterPro" id="IPR010093">
    <property type="entry name" value="SinI_DNA-bd"/>
</dbReference>
<dbReference type="InterPro" id="IPR041657">
    <property type="entry name" value="HTH_17"/>
</dbReference>
<protein>
    <submittedName>
        <fullName evidence="2">DNA binding domain, excisionase family</fullName>
    </submittedName>
</protein>
<dbReference type="AlphaFoldDB" id="A0A173LXF8"/>
<dbReference type="KEGG" id="amin:AUMI_111030"/>
<feature type="domain" description="Helix-turn-helix" evidence="1">
    <location>
        <begin position="10"/>
        <end position="59"/>
    </location>
</feature>
<evidence type="ECO:0000313" key="2">
    <source>
        <dbReference type="EMBL" id="BAU99645.1"/>
    </source>
</evidence>
<name>A0A173LXF8_9MICO</name>
<dbReference type="OrthoDB" id="5081655at2"/>
<evidence type="ECO:0000259" key="1">
    <source>
        <dbReference type="Pfam" id="PF12728"/>
    </source>
</evidence>
<proteinExistence type="predicted"/>
<evidence type="ECO:0000313" key="3">
    <source>
        <dbReference type="Proteomes" id="UP000243847"/>
    </source>
</evidence>